<accession>A0AC34R3L7</accession>
<proteinExistence type="predicted"/>
<organism evidence="1 2">
    <name type="scientific">Panagrolaimus sp. JU765</name>
    <dbReference type="NCBI Taxonomy" id="591449"/>
    <lineage>
        <taxon>Eukaryota</taxon>
        <taxon>Metazoa</taxon>
        <taxon>Ecdysozoa</taxon>
        <taxon>Nematoda</taxon>
        <taxon>Chromadorea</taxon>
        <taxon>Rhabditida</taxon>
        <taxon>Tylenchina</taxon>
        <taxon>Panagrolaimomorpha</taxon>
        <taxon>Panagrolaimoidea</taxon>
        <taxon>Panagrolaimidae</taxon>
        <taxon>Panagrolaimus</taxon>
    </lineage>
</organism>
<dbReference type="WBParaSite" id="JU765_v2.g3136.t1">
    <property type="protein sequence ID" value="JU765_v2.g3136.t1"/>
    <property type="gene ID" value="JU765_v2.g3136"/>
</dbReference>
<reference evidence="2" key="1">
    <citation type="submission" date="2022-11" db="UniProtKB">
        <authorList>
            <consortium name="WormBaseParasite"/>
        </authorList>
    </citation>
    <scope>IDENTIFICATION</scope>
</reference>
<sequence length="303" mass="35847">MASLYGIGRYTGRLPYFDASNSKQMSYIQELTNIVPKMMEVIQIKSPPESWVKKYEFAHYDTGVYDHVEKFMDLDDKYIKVKGNWLQCYKFFNKFQDEIRELYTCGEEIMKNATKVGEKMFENDDSFRLCAHLRRGDFMEYNLLETREEFVGPALQYATEYIKHKLKKTNISIIFIGDDQNFMKTVANNLSPKHKITVLKTANRDADLCFGINYCEAMLETSSRSTFAWWISYLMKPDSPVFYNIVTHEPELPYGNQDFDVFPPHWIALRLVNGVVVRERKWWHQTNNRTPFVANRTLTEWKD</sequence>
<name>A0AC34R3L7_9BILA</name>
<protein>
    <submittedName>
        <fullName evidence="2">L-Fucosyltransferase</fullName>
    </submittedName>
</protein>
<dbReference type="Proteomes" id="UP000887576">
    <property type="component" value="Unplaced"/>
</dbReference>
<evidence type="ECO:0000313" key="2">
    <source>
        <dbReference type="WBParaSite" id="JU765_v2.g3136.t1"/>
    </source>
</evidence>
<evidence type="ECO:0000313" key="1">
    <source>
        <dbReference type="Proteomes" id="UP000887576"/>
    </source>
</evidence>